<protein>
    <recommendedName>
        <fullName evidence="6">WD40 domain protein beta Propeller</fullName>
    </recommendedName>
</protein>
<proteinExistence type="inferred from homology"/>
<accession>A0A291QG87</accession>
<comment type="similarity">
    <text evidence="1">Belongs to the TolB family.</text>
</comment>
<dbReference type="Gene3D" id="2.120.10.30">
    <property type="entry name" value="TolB, C-terminal domain"/>
    <property type="match status" value="2"/>
</dbReference>
<feature type="compositionally biased region" description="Basic and acidic residues" evidence="2">
    <location>
        <begin position="209"/>
        <end position="221"/>
    </location>
</feature>
<organism evidence="4 5">
    <name type="scientific">Streptomyces formicae</name>
    <dbReference type="NCBI Taxonomy" id="1616117"/>
    <lineage>
        <taxon>Bacteria</taxon>
        <taxon>Bacillati</taxon>
        <taxon>Actinomycetota</taxon>
        <taxon>Actinomycetes</taxon>
        <taxon>Kitasatosporales</taxon>
        <taxon>Streptomycetaceae</taxon>
        <taxon>Streptomyces</taxon>
    </lineage>
</organism>
<evidence type="ECO:0000256" key="2">
    <source>
        <dbReference type="SAM" id="MobiDB-lite"/>
    </source>
</evidence>
<reference evidence="4 5" key="1">
    <citation type="submission" date="2017-08" db="EMBL/GenBank/DDBJ databases">
        <title>Complete Genome Sequence of Streptomyces formicae KY5, the formicamycin producer.</title>
        <authorList>
            <person name="Holmes N.A."/>
            <person name="Devine R."/>
            <person name="Qin Z."/>
            <person name="Seipke R.F."/>
            <person name="Wilkinson B."/>
            <person name="Hutchings M.I."/>
        </authorList>
    </citation>
    <scope>NUCLEOTIDE SEQUENCE [LARGE SCALE GENOMIC DNA]</scope>
    <source>
        <strain evidence="4 5">KY5</strain>
    </source>
</reference>
<dbReference type="Proteomes" id="UP000221011">
    <property type="component" value="Chromosome"/>
</dbReference>
<dbReference type="InterPro" id="IPR011659">
    <property type="entry name" value="WD40"/>
</dbReference>
<keyword evidence="3" id="KW-0732">Signal</keyword>
<evidence type="ECO:0000313" key="4">
    <source>
        <dbReference type="EMBL" id="ATL30719.1"/>
    </source>
</evidence>
<dbReference type="AlphaFoldDB" id="A0A291QG87"/>
<evidence type="ECO:0000313" key="5">
    <source>
        <dbReference type="Proteomes" id="UP000221011"/>
    </source>
</evidence>
<evidence type="ECO:0000256" key="1">
    <source>
        <dbReference type="ARBA" id="ARBA00009820"/>
    </source>
</evidence>
<feature type="region of interest" description="Disordered" evidence="2">
    <location>
        <begin position="200"/>
        <end position="221"/>
    </location>
</feature>
<dbReference type="Pfam" id="PF07676">
    <property type="entry name" value="PD40"/>
    <property type="match status" value="1"/>
</dbReference>
<dbReference type="RefSeq" id="WP_098244982.1">
    <property type="nucleotide sequence ID" value="NZ_CP022685.1"/>
</dbReference>
<dbReference type="SUPFAM" id="SSF82171">
    <property type="entry name" value="DPP6 N-terminal domain-like"/>
    <property type="match status" value="1"/>
</dbReference>
<gene>
    <name evidence="4" type="ORF">KY5_5701</name>
</gene>
<dbReference type="PANTHER" id="PTHR36842">
    <property type="entry name" value="PROTEIN TOLB HOMOLOG"/>
    <property type="match status" value="1"/>
</dbReference>
<keyword evidence="5" id="KW-1185">Reference proteome</keyword>
<sequence length="422" mass="44785">MYCTQRNRLALAVAAGVAAATVTALPAAVAAPAGAPAPRTEGVSVTAAGAAGNDRSSQESISRNGRYAAFVSGASDLVAGDTNGHDDVFVRDLRGGRTERIAVDGRELSSPSLSADGRYVAFVASTVEGWPTVRDVRLYDRRTKKTERLDVELPDGYPGDSAGTVSLSANGRYAVFSTDGPRFDGTAVFLRDRRAGTTERISHPYTGGDGERDAHSPTVSDDGRHVVYATSFVNGPRGDDWSDLWLRDRATGKLTQVDRSYDGTKTEKESLDASISGDGRTVVFESRDTHLVPDDNDAAWNVFVHDVASGTNRRVHGTQGGPGEAYTRSPAISADGRYLTYMSELTEPGSEYGKEWPTYLRDLKKGTTTLVTPDTEGGAATANVLPGGISGDARRIAFDSSDASLLPGDTNDGGDVFVRHVR</sequence>
<feature type="signal peptide" evidence="3">
    <location>
        <begin position="1"/>
        <end position="24"/>
    </location>
</feature>
<evidence type="ECO:0008006" key="6">
    <source>
        <dbReference type="Google" id="ProtNLM"/>
    </source>
</evidence>
<name>A0A291QG87_9ACTN</name>
<dbReference type="InterPro" id="IPR011042">
    <property type="entry name" value="6-blade_b-propeller_TolB-like"/>
</dbReference>
<dbReference type="EMBL" id="CP022685">
    <property type="protein sequence ID" value="ATL30719.1"/>
    <property type="molecule type" value="Genomic_DNA"/>
</dbReference>
<feature type="chain" id="PRO_5039640859" description="WD40 domain protein beta Propeller" evidence="3">
    <location>
        <begin position="25"/>
        <end position="422"/>
    </location>
</feature>
<evidence type="ECO:0000256" key="3">
    <source>
        <dbReference type="SAM" id="SignalP"/>
    </source>
</evidence>
<dbReference type="KEGG" id="sfk:KY5_5701"/>